<dbReference type="InterPro" id="IPR000262">
    <property type="entry name" value="FMN-dep_DH"/>
</dbReference>
<keyword evidence="9" id="KW-0808">Transferase</keyword>
<feature type="binding site" evidence="7">
    <location>
        <position position="281"/>
    </location>
    <ligand>
        <name>FMN</name>
        <dbReference type="ChEBI" id="CHEBI:58210"/>
    </ligand>
</feature>
<feature type="binding site" evidence="7">
    <location>
        <position position="195"/>
    </location>
    <ligand>
        <name>FMN</name>
        <dbReference type="ChEBI" id="CHEBI:58210"/>
    </ligand>
</feature>
<dbReference type="PROSITE" id="PS51349">
    <property type="entry name" value="FMN_HYDROXY_ACID_DH_2"/>
    <property type="match status" value="1"/>
</dbReference>
<dbReference type="GO" id="GO:0016491">
    <property type="term" value="F:oxidoreductase activity"/>
    <property type="evidence" value="ECO:0007669"/>
    <property type="project" value="UniProtKB-KW"/>
</dbReference>
<evidence type="ECO:0000256" key="7">
    <source>
        <dbReference type="PIRSR" id="PIRSR000138-2"/>
    </source>
</evidence>
<dbReference type="PROSITE" id="PS51318">
    <property type="entry name" value="TAT"/>
    <property type="match status" value="1"/>
</dbReference>
<keyword evidence="3 7" id="KW-0288">FMN</keyword>
<feature type="binding site" evidence="7">
    <location>
        <position position="303"/>
    </location>
    <ligand>
        <name>FMN</name>
        <dbReference type="ChEBI" id="CHEBI:58210"/>
    </ligand>
</feature>
<evidence type="ECO:0000259" key="8">
    <source>
        <dbReference type="PROSITE" id="PS51349"/>
    </source>
</evidence>
<dbReference type="InterPro" id="IPR037396">
    <property type="entry name" value="FMN_HAD"/>
</dbReference>
<feature type="binding site" evidence="7">
    <location>
        <position position="174"/>
    </location>
    <ligand>
        <name>FMN</name>
        <dbReference type="ChEBI" id="CHEBI:58210"/>
    </ligand>
</feature>
<dbReference type="InterPro" id="IPR006311">
    <property type="entry name" value="TAT_signal"/>
</dbReference>
<comment type="similarity">
    <text evidence="5">Belongs to the FMN-dependent alpha-hydroxy acid dehydrogenase family.</text>
</comment>
<feature type="binding site" evidence="7">
    <location>
        <position position="308"/>
    </location>
    <ligand>
        <name>glyoxylate</name>
        <dbReference type="ChEBI" id="CHEBI:36655"/>
    </ligand>
</feature>
<dbReference type="AlphaFoldDB" id="A0A2N4U7B8"/>
<evidence type="ECO:0000256" key="2">
    <source>
        <dbReference type="ARBA" id="ARBA00022630"/>
    </source>
</evidence>
<gene>
    <name evidence="9" type="ORF">CR159_04795</name>
</gene>
<feature type="binding site" evidence="7">
    <location>
        <position position="223"/>
    </location>
    <ligand>
        <name>FMN</name>
        <dbReference type="ChEBI" id="CHEBI:58210"/>
    </ligand>
</feature>
<dbReference type="RefSeq" id="WP_102072879.1">
    <property type="nucleotide sequence ID" value="NZ_PDNW01000003.1"/>
</dbReference>
<evidence type="ECO:0000256" key="5">
    <source>
        <dbReference type="ARBA" id="ARBA00024042"/>
    </source>
</evidence>
<feature type="binding site" evidence="7">
    <location>
        <begin position="145"/>
        <end position="147"/>
    </location>
    <ligand>
        <name>FMN</name>
        <dbReference type="ChEBI" id="CHEBI:58210"/>
    </ligand>
</feature>
<dbReference type="Proteomes" id="UP000234190">
    <property type="component" value="Unassembled WGS sequence"/>
</dbReference>
<sequence length="408" mass="43344">MNDSANDLISATVSEPANRTRRDMFRLAGAGFATAALSASGLARAQVKEEAGTESMMIERKGINKDLRVFNIDLLEEEAKQKYGHGTYVFVSHGSGDQWTLRENRRAFGDYVFTPHRMQGIVREKIDTSVTLLGEKLPHPVIVTPFGSHGLHHPAGEVATAEGAARSGALLTVSSASTRSMEDIAKASAGPKWFQMYLTVDAGQSKEVLLRARDAGFKAIVFTVDAIGQGSSDEYMRLGNPRPWLPYGNFPTGNPNAFKTNLTWDDLEFIGATTGLPVIVKGVTRPEDAVAAVKAGAAAIQVSNHGGRALDGTPAAITVLPEIAQALQGDVPIIMDSGIRRGTDIVKALALGANAVAIGRPLMYGLTAGGAGGVNGVMEFMNRELINTVLHSGVDSIGKLNESHVRRA</sequence>
<dbReference type="PANTHER" id="PTHR10578:SF107">
    <property type="entry name" value="2-HYDROXYACID OXIDASE 1"/>
    <property type="match status" value="1"/>
</dbReference>
<feature type="binding site" evidence="7">
    <location>
        <position position="305"/>
    </location>
    <ligand>
        <name>glyoxylate</name>
        <dbReference type="ChEBI" id="CHEBI:36655"/>
    </ligand>
</feature>
<evidence type="ECO:0000313" key="10">
    <source>
        <dbReference type="Proteomes" id="UP000234190"/>
    </source>
</evidence>
<dbReference type="InterPro" id="IPR013785">
    <property type="entry name" value="Aldolase_TIM"/>
</dbReference>
<reference evidence="9 10" key="1">
    <citation type="submission" date="2017-10" db="EMBL/GenBank/DDBJ databases">
        <title>Two draft genome sequences of Pusillimonas sp. strains isolated from a nitrate- and radionuclide-contaminated groundwater in Russia.</title>
        <authorList>
            <person name="Grouzdev D.S."/>
            <person name="Tourova T.P."/>
            <person name="Goeva M.A."/>
            <person name="Babich T.L."/>
            <person name="Sokolova D.S."/>
            <person name="Abdullin R."/>
            <person name="Poltaraus A.B."/>
            <person name="Toshchakov S.V."/>
            <person name="Nazina T.N."/>
        </authorList>
    </citation>
    <scope>NUCLEOTIDE SEQUENCE [LARGE SCALE GENOMIC DNA]</scope>
    <source>
        <strain evidence="9 10">JR1/69-3-13</strain>
    </source>
</reference>
<accession>A0A2N4U7B8</accession>
<protein>
    <submittedName>
        <fullName evidence="9">Histidine kinase</fullName>
    </submittedName>
</protein>
<dbReference type="GO" id="GO:0016301">
    <property type="term" value="F:kinase activity"/>
    <property type="evidence" value="ECO:0007669"/>
    <property type="project" value="UniProtKB-KW"/>
</dbReference>
<organism evidence="9 10">
    <name type="scientific">Pollutimonas subterranea</name>
    <dbReference type="NCBI Taxonomy" id="2045210"/>
    <lineage>
        <taxon>Bacteria</taxon>
        <taxon>Pseudomonadati</taxon>
        <taxon>Pseudomonadota</taxon>
        <taxon>Betaproteobacteria</taxon>
        <taxon>Burkholderiales</taxon>
        <taxon>Alcaligenaceae</taxon>
        <taxon>Pollutimonas</taxon>
    </lineage>
</organism>
<dbReference type="InterPro" id="IPR012133">
    <property type="entry name" value="Alpha-hydoxy_acid_DH_FMN"/>
</dbReference>
<keyword evidence="10" id="KW-1185">Reference proteome</keyword>
<proteinExistence type="inferred from homology"/>
<feature type="active site" description="Proton acceptor" evidence="6">
    <location>
        <position position="305"/>
    </location>
</feature>
<feature type="binding site" evidence="7">
    <location>
        <position position="197"/>
    </location>
    <ligand>
        <name>glyoxylate</name>
        <dbReference type="ChEBI" id="CHEBI:36655"/>
    </ligand>
</feature>
<dbReference type="PANTHER" id="PTHR10578">
    <property type="entry name" value="S -2-HYDROXY-ACID OXIDASE-RELATED"/>
    <property type="match status" value="1"/>
</dbReference>
<keyword evidence="9" id="KW-0418">Kinase</keyword>
<feature type="binding site" evidence="7">
    <location>
        <begin position="359"/>
        <end position="360"/>
    </location>
    <ligand>
        <name>FMN</name>
        <dbReference type="ChEBI" id="CHEBI:58210"/>
    </ligand>
</feature>
<name>A0A2N4U7B8_9BURK</name>
<dbReference type="SUPFAM" id="SSF51395">
    <property type="entry name" value="FMN-linked oxidoreductases"/>
    <property type="match status" value="1"/>
</dbReference>
<comment type="cofactor">
    <cofactor evidence="1">
        <name>FMN</name>
        <dbReference type="ChEBI" id="CHEBI:58210"/>
    </cofactor>
</comment>
<dbReference type="Pfam" id="PF01070">
    <property type="entry name" value="FMN_dh"/>
    <property type="match status" value="1"/>
</dbReference>
<dbReference type="PIRSF" id="PIRSF000138">
    <property type="entry name" value="Al-hdrx_acd_dh"/>
    <property type="match status" value="1"/>
</dbReference>
<dbReference type="Gene3D" id="3.20.20.70">
    <property type="entry name" value="Aldolase class I"/>
    <property type="match status" value="1"/>
</dbReference>
<evidence type="ECO:0000313" key="9">
    <source>
        <dbReference type="EMBL" id="PLC50921.1"/>
    </source>
</evidence>
<evidence type="ECO:0000256" key="1">
    <source>
        <dbReference type="ARBA" id="ARBA00001917"/>
    </source>
</evidence>
<feature type="domain" description="FMN hydroxy acid dehydrogenase" evidence="8">
    <location>
        <begin position="64"/>
        <end position="408"/>
    </location>
</feature>
<dbReference type="GO" id="GO:0010181">
    <property type="term" value="F:FMN binding"/>
    <property type="evidence" value="ECO:0007669"/>
    <property type="project" value="InterPro"/>
</dbReference>
<keyword evidence="4" id="KW-0560">Oxidoreductase</keyword>
<keyword evidence="2 7" id="KW-0285">Flavoprotein</keyword>
<dbReference type="OrthoDB" id="9770452at2"/>
<dbReference type="EMBL" id="PDNW01000003">
    <property type="protein sequence ID" value="PLC50921.1"/>
    <property type="molecule type" value="Genomic_DNA"/>
</dbReference>
<feature type="binding site" evidence="7">
    <location>
        <begin position="336"/>
        <end position="340"/>
    </location>
    <ligand>
        <name>FMN</name>
        <dbReference type="ChEBI" id="CHEBI:58210"/>
    </ligand>
</feature>
<evidence type="ECO:0000256" key="3">
    <source>
        <dbReference type="ARBA" id="ARBA00022643"/>
    </source>
</evidence>
<comment type="caution">
    <text evidence="9">The sequence shown here is derived from an EMBL/GenBank/DDBJ whole genome shotgun (WGS) entry which is preliminary data.</text>
</comment>
<evidence type="ECO:0000256" key="4">
    <source>
        <dbReference type="ARBA" id="ARBA00023002"/>
    </source>
</evidence>
<evidence type="ECO:0000256" key="6">
    <source>
        <dbReference type="PIRSR" id="PIRSR000138-1"/>
    </source>
</evidence>